<gene>
    <name evidence="3" type="ORF">SU32_00630</name>
</gene>
<dbReference type="InterPro" id="IPR052738">
    <property type="entry name" value="ABC-Tungstate_binding"/>
</dbReference>
<keyword evidence="4" id="KW-1185">Reference proteome</keyword>
<feature type="chain" id="PRO_5005836766" evidence="1">
    <location>
        <begin position="23"/>
        <end position="270"/>
    </location>
</feature>
<dbReference type="PANTHER" id="PTHR37945">
    <property type="entry name" value="EXTRACELLULAR TUNGSTATE BINDING PROTEIN"/>
    <property type="match status" value="1"/>
</dbReference>
<accession>A0A0M9GPS2</accession>
<dbReference type="PATRIC" id="fig|1514904.3.peg.129"/>
<comment type="caution">
    <text evidence="3">The sequence shown here is derived from an EMBL/GenBank/DDBJ whole genome shotgun (WGS) entry which is preliminary data.</text>
</comment>
<evidence type="ECO:0000259" key="2">
    <source>
        <dbReference type="Pfam" id="PF12849"/>
    </source>
</evidence>
<reference evidence="3 4" key="1">
    <citation type="submission" date="2015-01" db="EMBL/GenBank/DDBJ databases">
        <title>Ahrensia donghaiensis sp. nov., a novel dimethylsulphoniopropionate-cleavage bacterium isolated from seawater and emended descriptions of the genus Ahrensia and Ahrensia kielensis.</title>
        <authorList>
            <person name="Liu J."/>
        </authorList>
    </citation>
    <scope>NUCLEOTIDE SEQUENCE [LARGE SCALE GENOMIC DNA]</scope>
    <source>
        <strain evidence="3 4">LZD062</strain>
    </source>
</reference>
<dbReference type="RefSeq" id="WP_053997381.1">
    <property type="nucleotide sequence ID" value="NZ_JXMU01000001.1"/>
</dbReference>
<dbReference type="EMBL" id="JXMU01000001">
    <property type="protein sequence ID" value="KPB02823.1"/>
    <property type="molecule type" value="Genomic_DNA"/>
</dbReference>
<dbReference type="AlphaFoldDB" id="A0A0M9GPS2"/>
<dbReference type="Proteomes" id="UP000038011">
    <property type="component" value="Unassembled WGS sequence"/>
</dbReference>
<evidence type="ECO:0000256" key="1">
    <source>
        <dbReference type="SAM" id="SignalP"/>
    </source>
</evidence>
<evidence type="ECO:0000313" key="3">
    <source>
        <dbReference type="EMBL" id="KPB02823.1"/>
    </source>
</evidence>
<organism evidence="3 4">
    <name type="scientific">Ahrensia marina</name>
    <dbReference type="NCBI Taxonomy" id="1514904"/>
    <lineage>
        <taxon>Bacteria</taxon>
        <taxon>Pseudomonadati</taxon>
        <taxon>Pseudomonadota</taxon>
        <taxon>Alphaproteobacteria</taxon>
        <taxon>Hyphomicrobiales</taxon>
        <taxon>Ahrensiaceae</taxon>
        <taxon>Ahrensia</taxon>
    </lineage>
</organism>
<dbReference type="Pfam" id="PF12849">
    <property type="entry name" value="PBP_like_2"/>
    <property type="match status" value="1"/>
</dbReference>
<sequence length="270" mass="29564">MNRRHFIAGLLGLFLAISPAQSAEKSFVLATTTSTENSGLLDTIIPKFTAKTGINVKVVAIGTGQALAMGRRGDAAALLTHDRIGEDKFVSEGHGKDRRDVMYNDFILIGPSSDPAKLKEAKTTKEALSAIVENGATFISRGDDSGTHRKELREWKNAGFTVADFGPWYREAGSGMGQTIITTTQIGGYTLADRATWTKFASKADHVIVFERDPPLYNPYSSILVTNTLIPEAEARFAQSWHEWLTSEEGKQAIRAFDIDGKQMFFIDGD</sequence>
<name>A0A0M9GPS2_9HYPH</name>
<dbReference type="STRING" id="1514904.SU32_00630"/>
<proteinExistence type="predicted"/>
<protein>
    <submittedName>
        <fullName evidence="3">Sulfate transporter</fullName>
    </submittedName>
</protein>
<dbReference type="Gene3D" id="3.40.190.10">
    <property type="entry name" value="Periplasmic binding protein-like II"/>
    <property type="match status" value="2"/>
</dbReference>
<feature type="signal peptide" evidence="1">
    <location>
        <begin position="1"/>
        <end position="22"/>
    </location>
</feature>
<feature type="domain" description="PBP" evidence="2">
    <location>
        <begin position="24"/>
        <end position="249"/>
    </location>
</feature>
<dbReference type="PANTHER" id="PTHR37945:SF1">
    <property type="entry name" value="EXTRACELLULAR TUNGSTATE BINDING PROTEIN"/>
    <property type="match status" value="1"/>
</dbReference>
<dbReference type="InterPro" id="IPR024370">
    <property type="entry name" value="PBP_domain"/>
</dbReference>
<keyword evidence="1" id="KW-0732">Signal</keyword>
<evidence type="ECO:0000313" key="4">
    <source>
        <dbReference type="Proteomes" id="UP000038011"/>
    </source>
</evidence>
<dbReference type="SUPFAM" id="SSF53850">
    <property type="entry name" value="Periplasmic binding protein-like II"/>
    <property type="match status" value="1"/>
</dbReference>
<dbReference type="OrthoDB" id="186379at2"/>